<dbReference type="InterPro" id="IPR017896">
    <property type="entry name" value="4Fe4S_Fe-S-bd"/>
</dbReference>
<dbReference type="SUPFAM" id="SSF54862">
    <property type="entry name" value="4Fe-4S ferredoxins"/>
    <property type="match status" value="1"/>
</dbReference>
<dbReference type="InterPro" id="IPR051269">
    <property type="entry name" value="Fe-S_cluster_ET"/>
</dbReference>
<dbReference type="KEGG" id="scy:SCATT_03180"/>
<evidence type="ECO:0000259" key="9">
    <source>
        <dbReference type="PROSITE" id="PS51379"/>
    </source>
</evidence>
<accession>F8JNV7</accession>
<keyword evidence="2 8" id="KW-0813">Transport</keyword>
<sequence>MTVRVSVDRDRCCGAGQCVLAVPQVFDQSEEDGLVELLTEEPAVELGPQLHQAASFCPAGAITVHDA</sequence>
<keyword evidence="11" id="KW-1185">Reference proteome</keyword>
<dbReference type="AlphaFoldDB" id="F8JNV7"/>
<feature type="domain" description="4Fe-4S ferredoxin-type" evidence="9">
    <location>
        <begin position="3"/>
        <end position="31"/>
    </location>
</feature>
<dbReference type="InterPro" id="IPR001080">
    <property type="entry name" value="3Fe4S_ferredoxin"/>
</dbReference>
<keyword evidence="5 8" id="KW-0408">Iron</keyword>
<comment type="function">
    <text evidence="8">Ferredoxins are iron-sulfur proteins that transfer electrons in a wide variety of metabolic reactions.</text>
</comment>
<proteinExistence type="predicted"/>
<dbReference type="Pfam" id="PF13459">
    <property type="entry name" value="Fer4_15"/>
    <property type="match status" value="1"/>
</dbReference>
<dbReference type="HOGENOM" id="CLU_139698_6_0_11"/>
<dbReference type="KEGG" id="sct:SCAT_0308"/>
<evidence type="ECO:0000256" key="4">
    <source>
        <dbReference type="ARBA" id="ARBA00022982"/>
    </source>
</evidence>
<dbReference type="PROSITE" id="PS51379">
    <property type="entry name" value="4FE4S_FER_2"/>
    <property type="match status" value="1"/>
</dbReference>
<evidence type="ECO:0000256" key="2">
    <source>
        <dbReference type="ARBA" id="ARBA00022448"/>
    </source>
</evidence>
<dbReference type="Proteomes" id="UP000007842">
    <property type="component" value="Chromosome"/>
</dbReference>
<dbReference type="PRINTS" id="PR00352">
    <property type="entry name" value="3FE4SFRDOXIN"/>
</dbReference>
<protein>
    <recommendedName>
        <fullName evidence="8">Ferredoxin</fullName>
    </recommendedName>
</protein>
<keyword evidence="4 8" id="KW-0249">Electron transport</keyword>
<dbReference type="eggNOG" id="COG1141">
    <property type="taxonomic scope" value="Bacteria"/>
</dbReference>
<dbReference type="PANTHER" id="PTHR36923:SF3">
    <property type="entry name" value="FERREDOXIN"/>
    <property type="match status" value="1"/>
</dbReference>
<keyword evidence="6 8" id="KW-0411">Iron-sulfur</keyword>
<dbReference type="GO" id="GO:0005506">
    <property type="term" value="F:iron ion binding"/>
    <property type="evidence" value="ECO:0007669"/>
    <property type="project" value="UniProtKB-UniRule"/>
</dbReference>
<evidence type="ECO:0000256" key="6">
    <source>
        <dbReference type="ARBA" id="ARBA00023014"/>
    </source>
</evidence>
<evidence type="ECO:0000256" key="7">
    <source>
        <dbReference type="ARBA" id="ARBA00023291"/>
    </source>
</evidence>
<dbReference type="Gene3D" id="3.30.70.20">
    <property type="match status" value="1"/>
</dbReference>
<evidence type="ECO:0000313" key="10">
    <source>
        <dbReference type="EMBL" id="AEW92689.1"/>
    </source>
</evidence>
<dbReference type="RefSeq" id="WP_014141084.1">
    <property type="nucleotide sequence ID" value="NC_016111.1"/>
</dbReference>
<evidence type="ECO:0000256" key="1">
    <source>
        <dbReference type="ARBA" id="ARBA00001927"/>
    </source>
</evidence>
<keyword evidence="3 8" id="KW-0479">Metal-binding</keyword>
<dbReference type="PATRIC" id="fig|1003195.11.peg.1951"/>
<evidence type="ECO:0000256" key="3">
    <source>
        <dbReference type="ARBA" id="ARBA00022723"/>
    </source>
</evidence>
<evidence type="ECO:0000256" key="5">
    <source>
        <dbReference type="ARBA" id="ARBA00023004"/>
    </source>
</evidence>
<dbReference type="STRING" id="1003195.SCATT_03180"/>
<accession>G8WMX0</accession>
<keyword evidence="7" id="KW-0003">3Fe-4S</keyword>
<evidence type="ECO:0000313" key="11">
    <source>
        <dbReference type="Proteomes" id="UP000007842"/>
    </source>
</evidence>
<dbReference type="EMBL" id="CP003219">
    <property type="protein sequence ID" value="AEW92689.1"/>
    <property type="molecule type" value="Genomic_DNA"/>
</dbReference>
<dbReference type="PANTHER" id="PTHR36923">
    <property type="entry name" value="FERREDOXIN"/>
    <property type="match status" value="1"/>
</dbReference>
<organism evidence="10 11">
    <name type="scientific">Streptantibioticus cattleyicolor (strain ATCC 35852 / DSM 46488 / JCM 4925 / NBRC 14057 / NRRL 8057)</name>
    <name type="common">Streptomyces cattleya</name>
    <dbReference type="NCBI Taxonomy" id="1003195"/>
    <lineage>
        <taxon>Bacteria</taxon>
        <taxon>Bacillati</taxon>
        <taxon>Actinomycetota</taxon>
        <taxon>Actinomycetes</taxon>
        <taxon>Kitasatosporales</taxon>
        <taxon>Streptomycetaceae</taxon>
        <taxon>Streptantibioticus</taxon>
    </lineage>
</organism>
<evidence type="ECO:0000256" key="8">
    <source>
        <dbReference type="RuleBase" id="RU368020"/>
    </source>
</evidence>
<dbReference type="GO" id="GO:0009055">
    <property type="term" value="F:electron transfer activity"/>
    <property type="evidence" value="ECO:0007669"/>
    <property type="project" value="UniProtKB-UniRule"/>
</dbReference>
<reference evidence="11" key="1">
    <citation type="submission" date="2011-12" db="EMBL/GenBank/DDBJ databases">
        <title>Complete genome sequence of Streptomyces cattleya strain DSM 46488.</title>
        <authorList>
            <person name="Ou H.-Y."/>
            <person name="Li P."/>
            <person name="Zhao C."/>
            <person name="O'Hagan D."/>
            <person name="Deng Z."/>
        </authorList>
    </citation>
    <scope>NUCLEOTIDE SEQUENCE [LARGE SCALE GENOMIC DNA]</scope>
    <source>
        <strain evidence="11">ATCC 35852 / DSM 46488 / JCM 4925 / NBRC 14057 / NRRL 8057</strain>
    </source>
</reference>
<gene>
    <name evidence="10" type="ordered locus">SCATT_03180</name>
</gene>
<name>F8JNV7_STREN</name>
<comment type="cofactor">
    <cofactor evidence="1">
        <name>[3Fe-4S] cluster</name>
        <dbReference type="ChEBI" id="CHEBI:21137"/>
    </cofactor>
</comment>
<dbReference type="OrthoDB" id="9803319at2"/>
<dbReference type="GO" id="GO:0051538">
    <property type="term" value="F:3 iron, 4 sulfur cluster binding"/>
    <property type="evidence" value="ECO:0007669"/>
    <property type="project" value="UniProtKB-KW"/>
</dbReference>